<dbReference type="PANTHER" id="PTHR23070">
    <property type="entry name" value="BCS1 AAA-TYPE ATPASE"/>
    <property type="match status" value="1"/>
</dbReference>
<dbReference type="InterPro" id="IPR003959">
    <property type="entry name" value="ATPase_AAA_core"/>
</dbReference>
<dbReference type="EMBL" id="CAJVPZ010011794">
    <property type="protein sequence ID" value="CAG8633658.1"/>
    <property type="molecule type" value="Genomic_DNA"/>
</dbReference>
<protein>
    <submittedName>
        <fullName evidence="2">4519_t:CDS:1</fullName>
    </submittedName>
</protein>
<comment type="caution">
    <text evidence="2">The sequence shown here is derived from an EMBL/GenBank/DDBJ whole genome shotgun (WGS) entry which is preliminary data.</text>
</comment>
<organism evidence="2 3">
    <name type="scientific">Racocetra fulgida</name>
    <dbReference type="NCBI Taxonomy" id="60492"/>
    <lineage>
        <taxon>Eukaryota</taxon>
        <taxon>Fungi</taxon>
        <taxon>Fungi incertae sedis</taxon>
        <taxon>Mucoromycota</taxon>
        <taxon>Glomeromycotina</taxon>
        <taxon>Glomeromycetes</taxon>
        <taxon>Diversisporales</taxon>
        <taxon>Gigasporaceae</taxon>
        <taxon>Racocetra</taxon>
    </lineage>
</organism>
<reference evidence="2" key="1">
    <citation type="submission" date="2021-06" db="EMBL/GenBank/DDBJ databases">
        <authorList>
            <person name="Kallberg Y."/>
            <person name="Tangrot J."/>
            <person name="Rosling A."/>
        </authorList>
    </citation>
    <scope>NUCLEOTIDE SEQUENCE</scope>
    <source>
        <strain evidence="2">IN212</strain>
    </source>
</reference>
<dbReference type="Proteomes" id="UP000789396">
    <property type="component" value="Unassembled WGS sequence"/>
</dbReference>
<dbReference type="SUPFAM" id="SSF52540">
    <property type="entry name" value="P-loop containing nucleoside triphosphate hydrolases"/>
    <property type="match status" value="1"/>
</dbReference>
<evidence type="ECO:0000259" key="1">
    <source>
        <dbReference type="Pfam" id="PF00004"/>
    </source>
</evidence>
<sequence length="376" mass="43373">MSTLKTYKRSNNAEVEFDNAKNQYLAAIDKLFKVACASDDHAKAFKILEKIQDEGDNRTKGSIKFKLGILLLGGFGCTKNINEAQKLIKEASKHGHTHASVWVKTYNSSADFGAKLDNGAFIVQPANNKKYERYETPVFNILPEKKQQINIEYRGRKFNVVYKLQENDNNNNQSYPQPQSYYYKEPDLHNEGNWNRVQLLSDLNSLKTVVLDELQEILLKRELDSFVNDKKFYKRIGLPYRRGFLLYDKPGTGKTTLINAISSYLSRDLYYLNLKEIKNDNDMSAAFSFVPPNQIIVFEDVDTQLNILYKRGVSHPNYYNFISEDFIKENDDLSKYKDLFSFISLSNFLRCLDGQILSEGTIIIMTTNHIEHLDPA</sequence>
<feature type="domain" description="ATPase AAA-type core" evidence="1">
    <location>
        <begin position="245"/>
        <end position="376"/>
    </location>
</feature>
<dbReference type="InterPro" id="IPR050747">
    <property type="entry name" value="Mitochondrial_chaperone_BCS1"/>
</dbReference>
<dbReference type="InterPro" id="IPR027417">
    <property type="entry name" value="P-loop_NTPase"/>
</dbReference>
<dbReference type="Gene3D" id="3.40.50.300">
    <property type="entry name" value="P-loop containing nucleotide triphosphate hydrolases"/>
    <property type="match status" value="1"/>
</dbReference>
<dbReference type="Pfam" id="PF00004">
    <property type="entry name" value="AAA"/>
    <property type="match status" value="1"/>
</dbReference>
<proteinExistence type="predicted"/>
<evidence type="ECO:0000313" key="3">
    <source>
        <dbReference type="Proteomes" id="UP000789396"/>
    </source>
</evidence>
<dbReference type="Gene3D" id="1.25.40.10">
    <property type="entry name" value="Tetratricopeptide repeat domain"/>
    <property type="match status" value="1"/>
</dbReference>
<keyword evidence="3" id="KW-1185">Reference proteome</keyword>
<evidence type="ECO:0000313" key="2">
    <source>
        <dbReference type="EMBL" id="CAG8633658.1"/>
    </source>
</evidence>
<gene>
    <name evidence="2" type="ORF">RFULGI_LOCUS7814</name>
</gene>
<dbReference type="InterPro" id="IPR011990">
    <property type="entry name" value="TPR-like_helical_dom_sf"/>
</dbReference>
<dbReference type="GO" id="GO:0005524">
    <property type="term" value="F:ATP binding"/>
    <property type="evidence" value="ECO:0007669"/>
    <property type="project" value="InterPro"/>
</dbReference>
<dbReference type="GO" id="GO:0016887">
    <property type="term" value="F:ATP hydrolysis activity"/>
    <property type="evidence" value="ECO:0007669"/>
    <property type="project" value="InterPro"/>
</dbReference>
<name>A0A9N9DET6_9GLOM</name>
<dbReference type="OrthoDB" id="10251412at2759"/>
<dbReference type="AlphaFoldDB" id="A0A9N9DET6"/>
<dbReference type="SUPFAM" id="SSF81901">
    <property type="entry name" value="HCP-like"/>
    <property type="match status" value="1"/>
</dbReference>
<accession>A0A9N9DET6</accession>